<dbReference type="GeneID" id="19321192"/>
<gene>
    <name evidence="4" type="ORF">UCRPA7_1077</name>
</gene>
<dbReference type="Proteomes" id="UP000014074">
    <property type="component" value="Unassembled WGS sequence"/>
</dbReference>
<dbReference type="Pfam" id="PF00106">
    <property type="entry name" value="adh_short"/>
    <property type="match status" value="1"/>
</dbReference>
<sequence>MRIQTSILDVDDKFWLDNLLAFTFEMVNKGVSFDPADDIPPLEGKVILITGANSGLGKQASLELAKHNPGKIWMAARSLEKGNEALEDIKKQVPDAAVHFLELDLSSFNSIKAAARTVLTSSERLDILMLNAGLMGCPPKLTKEGYEIQMGTNHIGHALLLKLLEPTLLKTATLYPVRVVSMASSAWKWAGPEKIQFDTLKSLEGATPVNRYIQSKTANMLYVQELAKHYPQFTIASIDPGEVATQLFSRDPGDEQMIHIQTEVAPKAWRPVEEGVKNQLWAATAEGVKSGQHYEPIGHYAPSGLMLDTELAKRLWEWTQKELQGQEI</sequence>
<protein>
    <submittedName>
        <fullName evidence="4">Putative short-chain dehydrogenase reductase protein</fullName>
    </submittedName>
</protein>
<proteinExistence type="inferred from homology"/>
<dbReference type="EMBL" id="KB932833">
    <property type="protein sequence ID" value="EOO03411.1"/>
    <property type="molecule type" value="Genomic_DNA"/>
</dbReference>
<keyword evidence="3" id="KW-0560">Oxidoreductase</keyword>
<dbReference type="SUPFAM" id="SSF51735">
    <property type="entry name" value="NAD(P)-binding Rossmann-fold domains"/>
    <property type="match status" value="1"/>
</dbReference>
<dbReference type="PANTHER" id="PTHR24320">
    <property type="entry name" value="RETINOL DEHYDROGENASE"/>
    <property type="match status" value="1"/>
</dbReference>
<dbReference type="GO" id="GO:0016491">
    <property type="term" value="F:oxidoreductase activity"/>
    <property type="evidence" value="ECO:0007669"/>
    <property type="project" value="UniProtKB-KW"/>
</dbReference>
<evidence type="ECO:0000256" key="3">
    <source>
        <dbReference type="ARBA" id="ARBA00023002"/>
    </source>
</evidence>
<evidence type="ECO:0000256" key="2">
    <source>
        <dbReference type="ARBA" id="ARBA00022857"/>
    </source>
</evidence>
<dbReference type="AlphaFoldDB" id="R8BVK5"/>
<accession>R8BVK5</accession>
<dbReference type="Gene3D" id="3.40.50.720">
    <property type="entry name" value="NAD(P)-binding Rossmann-like Domain"/>
    <property type="match status" value="1"/>
</dbReference>
<reference evidence="5" key="1">
    <citation type="journal article" date="2013" name="Genome Announc.">
        <title>Draft genome sequence of the ascomycete Phaeoacremonium aleophilum strain UCR-PA7, a causal agent of the esca disease complex in grapevines.</title>
        <authorList>
            <person name="Blanco-Ulate B."/>
            <person name="Rolshausen P."/>
            <person name="Cantu D."/>
        </authorList>
    </citation>
    <scope>NUCLEOTIDE SEQUENCE [LARGE SCALE GENOMIC DNA]</scope>
    <source>
        <strain evidence="5">UCR-PA7</strain>
    </source>
</reference>
<evidence type="ECO:0000313" key="4">
    <source>
        <dbReference type="EMBL" id="EOO03411.1"/>
    </source>
</evidence>
<dbReference type="PANTHER" id="PTHR24320:SF282">
    <property type="entry name" value="WW DOMAIN-CONTAINING OXIDOREDUCTASE"/>
    <property type="match status" value="1"/>
</dbReference>
<dbReference type="eggNOG" id="KOG1208">
    <property type="taxonomic scope" value="Eukaryota"/>
</dbReference>
<dbReference type="KEGG" id="tmn:UCRPA7_1077"/>
<dbReference type="PRINTS" id="PR00081">
    <property type="entry name" value="GDHRDH"/>
</dbReference>
<dbReference type="InterPro" id="IPR002347">
    <property type="entry name" value="SDR_fam"/>
</dbReference>
<evidence type="ECO:0000256" key="1">
    <source>
        <dbReference type="ARBA" id="ARBA00006484"/>
    </source>
</evidence>
<dbReference type="OrthoDB" id="191139at2759"/>
<dbReference type="HOGENOM" id="CLU_010194_44_6_1"/>
<comment type="similarity">
    <text evidence="1">Belongs to the short-chain dehydrogenases/reductases (SDR) family.</text>
</comment>
<dbReference type="InterPro" id="IPR036291">
    <property type="entry name" value="NAD(P)-bd_dom_sf"/>
</dbReference>
<keyword evidence="2" id="KW-0521">NADP</keyword>
<keyword evidence="5" id="KW-1185">Reference proteome</keyword>
<organism evidence="4 5">
    <name type="scientific">Phaeoacremonium minimum (strain UCR-PA7)</name>
    <name type="common">Esca disease fungus</name>
    <name type="synonym">Togninia minima</name>
    <dbReference type="NCBI Taxonomy" id="1286976"/>
    <lineage>
        <taxon>Eukaryota</taxon>
        <taxon>Fungi</taxon>
        <taxon>Dikarya</taxon>
        <taxon>Ascomycota</taxon>
        <taxon>Pezizomycotina</taxon>
        <taxon>Sordariomycetes</taxon>
        <taxon>Sordariomycetidae</taxon>
        <taxon>Togniniales</taxon>
        <taxon>Togniniaceae</taxon>
        <taxon>Phaeoacremonium</taxon>
    </lineage>
</organism>
<evidence type="ECO:0000313" key="5">
    <source>
        <dbReference type="Proteomes" id="UP000014074"/>
    </source>
</evidence>
<dbReference type="RefSeq" id="XP_007911853.1">
    <property type="nucleotide sequence ID" value="XM_007913662.1"/>
</dbReference>
<name>R8BVK5_PHAM7</name>